<dbReference type="KEGG" id="sgbi:P3F81_03970"/>
<feature type="domain" description="DUF6602" evidence="1">
    <location>
        <begin position="32"/>
        <end position="118"/>
    </location>
</feature>
<evidence type="ECO:0000259" key="1">
    <source>
        <dbReference type="Pfam" id="PF20247"/>
    </source>
</evidence>
<name>A0A9Y2AJE5_9FIRM</name>
<reference evidence="2" key="1">
    <citation type="submission" date="2023-03" db="EMBL/GenBank/DDBJ databases">
        <title>Selenobaculum gbiensis gen. nov. sp. nov., a new bacterium isolated from the gut microbiota of IBD patient.</title>
        <authorList>
            <person name="Yeo S."/>
            <person name="Park H."/>
            <person name="Huh C.S."/>
        </authorList>
    </citation>
    <scope>NUCLEOTIDE SEQUENCE</scope>
    <source>
        <strain evidence="2">ICN-92133</strain>
    </source>
</reference>
<gene>
    <name evidence="2" type="ORF">P3F81_03970</name>
</gene>
<sequence length="265" mass="30688">MPNYLEYQKSVAAEFKAYECRVRNLIDGANWAEEGRYKEIILMNYLKRILPQNISVGTGFVRSGEKITKQIDIIIYDNTYPLLFSADDFIVACGESVLGFIEVKTDIAPGKIVEYIDKACFNEAVIRDTVRQPRFTFNGIFSYNLRSDIKRYYDRLSKVTYLKEDDNSFKYSVNHICLGNNYFIKLWGGRLARNCVNEQPRYSIYEMDQGNSGLAFAYFFSNLLEDVYIANNNFMNGIPTELKDLLYPIEEGKEVTKIKDIDINP</sequence>
<organism evidence="2 3">
    <name type="scientific">Selenobaculum gibii</name>
    <dbReference type="NCBI Taxonomy" id="3054208"/>
    <lineage>
        <taxon>Bacteria</taxon>
        <taxon>Bacillati</taxon>
        <taxon>Bacillota</taxon>
        <taxon>Negativicutes</taxon>
        <taxon>Selenomonadales</taxon>
        <taxon>Selenomonadaceae</taxon>
        <taxon>Selenobaculum</taxon>
    </lineage>
</organism>
<evidence type="ECO:0000313" key="2">
    <source>
        <dbReference type="EMBL" id="WIW71472.1"/>
    </source>
</evidence>
<dbReference type="RefSeq" id="WP_309320662.1">
    <property type="nucleotide sequence ID" value="NZ_CP120678.1"/>
</dbReference>
<dbReference type="AlphaFoldDB" id="A0A9Y2AJE5"/>
<evidence type="ECO:0000313" key="3">
    <source>
        <dbReference type="Proteomes" id="UP001243623"/>
    </source>
</evidence>
<dbReference type="CDD" id="cd21173">
    <property type="entry name" value="NucC-like"/>
    <property type="match status" value="1"/>
</dbReference>
<dbReference type="Proteomes" id="UP001243623">
    <property type="component" value="Chromosome"/>
</dbReference>
<proteinExistence type="predicted"/>
<dbReference type="PANTHER" id="PTHR37103">
    <property type="entry name" value="PUTATIVE-RELATED"/>
    <property type="match status" value="1"/>
</dbReference>
<dbReference type="EMBL" id="CP120678">
    <property type="protein sequence ID" value="WIW71472.1"/>
    <property type="molecule type" value="Genomic_DNA"/>
</dbReference>
<keyword evidence="3" id="KW-1185">Reference proteome</keyword>
<dbReference type="InterPro" id="IPR046537">
    <property type="entry name" value="DUF6602"/>
</dbReference>
<protein>
    <recommendedName>
        <fullName evidence="1">DUF6602 domain-containing protein</fullName>
    </recommendedName>
</protein>
<accession>A0A9Y2AJE5</accession>
<dbReference type="PANTHER" id="PTHR37103:SF1">
    <property type="entry name" value="DUF6602 DOMAIN-CONTAINING PROTEIN"/>
    <property type="match status" value="1"/>
</dbReference>
<dbReference type="Pfam" id="PF20247">
    <property type="entry name" value="DUF6602"/>
    <property type="match status" value="1"/>
</dbReference>